<evidence type="ECO:0000256" key="2">
    <source>
        <dbReference type="SAM" id="SignalP"/>
    </source>
</evidence>
<gene>
    <name evidence="3" type="ORF">GCM10009654_51540</name>
</gene>
<feature type="compositionally biased region" description="Low complexity" evidence="1">
    <location>
        <begin position="81"/>
        <end position="93"/>
    </location>
</feature>
<evidence type="ECO:0000313" key="4">
    <source>
        <dbReference type="Proteomes" id="UP001501371"/>
    </source>
</evidence>
<keyword evidence="4" id="KW-1185">Reference proteome</keyword>
<evidence type="ECO:0008006" key="5">
    <source>
        <dbReference type="Google" id="ProtNLM"/>
    </source>
</evidence>
<sequence>MKPMKVAAVVAGSVMALGAASPAFAEGMSLNGGLETIAGEGLRDIQPLHTNALDTENEGSVLNAVKGVTDGLNKKTSAKQTTGKASGKTAGKGAAKGKGKGKSTQPKGSQAKGSTSKVGQNNKDANKGNAKGNLLGGLPLGG</sequence>
<feature type="signal peptide" evidence="2">
    <location>
        <begin position="1"/>
        <end position="25"/>
    </location>
</feature>
<feature type="region of interest" description="Disordered" evidence="1">
    <location>
        <begin position="67"/>
        <end position="142"/>
    </location>
</feature>
<accession>A0ABN1V0I5</accession>
<dbReference type="RefSeq" id="WP_344281316.1">
    <property type="nucleotide sequence ID" value="NZ_BAAAKV010000054.1"/>
</dbReference>
<dbReference type="Proteomes" id="UP001501371">
    <property type="component" value="Unassembled WGS sequence"/>
</dbReference>
<evidence type="ECO:0000313" key="3">
    <source>
        <dbReference type="EMBL" id="GAA1187652.1"/>
    </source>
</evidence>
<evidence type="ECO:0000256" key="1">
    <source>
        <dbReference type="SAM" id="MobiDB-lite"/>
    </source>
</evidence>
<feature type="chain" id="PRO_5047080587" description="ATP-binding protein" evidence="2">
    <location>
        <begin position="26"/>
        <end position="142"/>
    </location>
</feature>
<reference evidence="3 4" key="1">
    <citation type="journal article" date="2019" name="Int. J. Syst. Evol. Microbiol.">
        <title>The Global Catalogue of Microorganisms (GCM) 10K type strain sequencing project: providing services to taxonomists for standard genome sequencing and annotation.</title>
        <authorList>
            <consortium name="The Broad Institute Genomics Platform"/>
            <consortium name="The Broad Institute Genome Sequencing Center for Infectious Disease"/>
            <person name="Wu L."/>
            <person name="Ma J."/>
        </authorList>
    </citation>
    <scope>NUCLEOTIDE SEQUENCE [LARGE SCALE GENOMIC DNA]</scope>
    <source>
        <strain evidence="3 4">JCM 12696</strain>
    </source>
</reference>
<proteinExistence type="predicted"/>
<feature type="compositionally biased region" description="Low complexity" evidence="1">
    <location>
        <begin position="121"/>
        <end position="133"/>
    </location>
</feature>
<feature type="compositionally biased region" description="Polar residues" evidence="1">
    <location>
        <begin position="105"/>
        <end position="120"/>
    </location>
</feature>
<dbReference type="EMBL" id="BAAAKV010000054">
    <property type="protein sequence ID" value="GAA1187652.1"/>
    <property type="molecule type" value="Genomic_DNA"/>
</dbReference>
<comment type="caution">
    <text evidence="3">The sequence shown here is derived from an EMBL/GenBank/DDBJ whole genome shotgun (WGS) entry which is preliminary data.</text>
</comment>
<protein>
    <recommendedName>
        <fullName evidence="5">ATP-binding protein</fullName>
    </recommendedName>
</protein>
<keyword evidence="2" id="KW-0732">Signal</keyword>
<organism evidence="3 4">
    <name type="scientific">Streptomyces hebeiensis</name>
    <dbReference type="NCBI Taxonomy" id="229486"/>
    <lineage>
        <taxon>Bacteria</taxon>
        <taxon>Bacillati</taxon>
        <taxon>Actinomycetota</taxon>
        <taxon>Actinomycetes</taxon>
        <taxon>Kitasatosporales</taxon>
        <taxon>Streptomycetaceae</taxon>
        <taxon>Streptomyces</taxon>
    </lineage>
</organism>
<name>A0ABN1V0I5_9ACTN</name>